<dbReference type="AlphaFoldDB" id="A0A850PG40"/>
<dbReference type="PROSITE" id="PS51729">
    <property type="entry name" value="GNAT_YJDJ"/>
    <property type="match status" value="1"/>
</dbReference>
<comment type="caution">
    <text evidence="2">The sequence shown here is derived from an EMBL/GenBank/DDBJ whole genome shotgun (WGS) entry which is preliminary data.</text>
</comment>
<feature type="domain" description="N-acetyltransferase" evidence="1">
    <location>
        <begin position="11"/>
        <end position="101"/>
    </location>
</feature>
<dbReference type="PANTHER" id="PTHR31435:SF10">
    <property type="entry name" value="BSR4717 PROTEIN"/>
    <property type="match status" value="1"/>
</dbReference>
<sequence>MTTDKTGAPTEVTAESDRFSISVDGQKVGFTEFLDHSTDQGNQRIFPHTEVDEEFGGRGLATILIAEALNATKAAGLRIVPVCPMVAAYVEKHLEYSDVVDPITTDVKRLLSKR</sequence>
<dbReference type="Gene3D" id="3.40.630.30">
    <property type="match status" value="1"/>
</dbReference>
<evidence type="ECO:0000259" key="1">
    <source>
        <dbReference type="PROSITE" id="PS51729"/>
    </source>
</evidence>
<name>A0A850PG40_9MYCO</name>
<protein>
    <recommendedName>
        <fullName evidence="1">N-acetyltransferase domain-containing protein</fullName>
    </recommendedName>
</protein>
<dbReference type="Proteomes" id="UP000570517">
    <property type="component" value="Unassembled WGS sequence"/>
</dbReference>
<dbReference type="InterPro" id="IPR031165">
    <property type="entry name" value="GNAT_YJDJ"/>
</dbReference>
<organism evidence="2 3">
    <name type="scientific">Mycolicibacterium hippocampi</name>
    <dbReference type="NCBI Taxonomy" id="659824"/>
    <lineage>
        <taxon>Bacteria</taxon>
        <taxon>Bacillati</taxon>
        <taxon>Actinomycetota</taxon>
        <taxon>Actinomycetes</taxon>
        <taxon>Mycobacteriales</taxon>
        <taxon>Mycobacteriaceae</taxon>
        <taxon>Mycolicibacterium</taxon>
    </lineage>
</organism>
<dbReference type="CDD" id="cd04301">
    <property type="entry name" value="NAT_SF"/>
    <property type="match status" value="1"/>
</dbReference>
<keyword evidence="3" id="KW-1185">Reference proteome</keyword>
<reference evidence="2 3" key="1">
    <citation type="submission" date="2020-05" db="EMBL/GenBank/DDBJ databases">
        <title>Draft genome sequence of Mycobacterium hippocampi DL, isolated from European seabass, Dicentrarchus labrax, reared in fish farms.</title>
        <authorList>
            <person name="Stathopoulou P."/>
            <person name="Asimakis E."/>
            <person name="Tzokas K."/>
            <person name="Batargias C."/>
            <person name="Tsiamis G."/>
        </authorList>
    </citation>
    <scope>NUCLEOTIDE SEQUENCE [LARGE SCALE GENOMIC DNA]</scope>
    <source>
        <strain evidence="2 3">DL</strain>
    </source>
</reference>
<dbReference type="InterPro" id="IPR016181">
    <property type="entry name" value="Acyl_CoA_acyltransferase"/>
</dbReference>
<dbReference type="EMBL" id="JABFYL010000012">
    <property type="protein sequence ID" value="NVN49238.1"/>
    <property type="molecule type" value="Genomic_DNA"/>
</dbReference>
<gene>
    <name evidence="2" type="ORF">HLY00_2124</name>
</gene>
<dbReference type="RefSeq" id="WP_178357625.1">
    <property type="nucleotide sequence ID" value="NZ_JABFYL010000012.1"/>
</dbReference>
<dbReference type="SUPFAM" id="SSF55729">
    <property type="entry name" value="Acyl-CoA N-acyltransferases (Nat)"/>
    <property type="match status" value="1"/>
</dbReference>
<dbReference type="Pfam" id="PF14542">
    <property type="entry name" value="Acetyltransf_CG"/>
    <property type="match status" value="1"/>
</dbReference>
<accession>A0A850PG40</accession>
<evidence type="ECO:0000313" key="3">
    <source>
        <dbReference type="Proteomes" id="UP000570517"/>
    </source>
</evidence>
<dbReference type="PANTHER" id="PTHR31435">
    <property type="entry name" value="PROTEIN NATD1"/>
    <property type="match status" value="1"/>
</dbReference>
<evidence type="ECO:0000313" key="2">
    <source>
        <dbReference type="EMBL" id="NVN49238.1"/>
    </source>
</evidence>
<dbReference type="InterPro" id="IPR045057">
    <property type="entry name" value="Gcn5-rel_NAT"/>
</dbReference>
<proteinExistence type="predicted"/>